<protein>
    <submittedName>
        <fullName evidence="1">Uncharacterized protein</fullName>
    </submittedName>
</protein>
<dbReference type="EMBL" id="MU857715">
    <property type="protein sequence ID" value="KAK4245013.1"/>
    <property type="molecule type" value="Genomic_DNA"/>
</dbReference>
<comment type="caution">
    <text evidence="1">The sequence shown here is derived from an EMBL/GenBank/DDBJ whole genome shotgun (WGS) entry which is preliminary data.</text>
</comment>
<sequence length="291" mass="32043">MTKTDGESLARQYREAMRQHRFGYALYEPAPFSRLRPGMLGFLDEYQRWHPILDLTDTTAVEEAGFGPLGRVQRAEPDTRRFGPLTASGVAETSIDLEAGVGAAALGLPLDVGGVLQYSTAGDFGAVLMCDGDIVSEGFDFREPFVVWLRRHAARLFARYPDARRHGLYAATWTYASDEIHINVWHGADNRVVVGFDLAAAGVAKAGPKVAWHRGSAGSGWSAWTGQKRVVFFTGVKIQKGLFGMREKQEKGWRGGDEAFVADDDETGESYTVGIEMVGDDWHRIVDEPGK</sequence>
<reference evidence="1" key="2">
    <citation type="submission" date="2023-05" db="EMBL/GenBank/DDBJ databases">
        <authorList>
            <consortium name="Lawrence Berkeley National Laboratory"/>
            <person name="Steindorff A."/>
            <person name="Hensen N."/>
            <person name="Bonometti L."/>
            <person name="Westerberg I."/>
            <person name="Brannstrom I.O."/>
            <person name="Guillou S."/>
            <person name="Cros-Aarteil S."/>
            <person name="Calhoun S."/>
            <person name="Haridas S."/>
            <person name="Kuo A."/>
            <person name="Mondo S."/>
            <person name="Pangilinan J."/>
            <person name="Riley R."/>
            <person name="Labutti K."/>
            <person name="Andreopoulos B."/>
            <person name="Lipzen A."/>
            <person name="Chen C."/>
            <person name="Yanf M."/>
            <person name="Daum C."/>
            <person name="Ng V."/>
            <person name="Clum A."/>
            <person name="Ohm R."/>
            <person name="Martin F."/>
            <person name="Silar P."/>
            <person name="Natvig D."/>
            <person name="Lalanne C."/>
            <person name="Gautier V."/>
            <person name="Ament-Velasquez S.L."/>
            <person name="Kruys A."/>
            <person name="Hutchinson M.I."/>
            <person name="Powell A.J."/>
            <person name="Barry K."/>
            <person name="Miller A.N."/>
            <person name="Grigoriev I.V."/>
            <person name="Debuchy R."/>
            <person name="Gladieux P."/>
            <person name="Thoren M.H."/>
            <person name="Johannesson H."/>
        </authorList>
    </citation>
    <scope>NUCLEOTIDE SEQUENCE</scope>
    <source>
        <strain evidence="1">CBS 359.72</strain>
    </source>
</reference>
<dbReference type="AlphaFoldDB" id="A0AAN7HKL5"/>
<dbReference type="Proteomes" id="UP001303647">
    <property type="component" value="Unassembled WGS sequence"/>
</dbReference>
<evidence type="ECO:0000313" key="2">
    <source>
        <dbReference type="Proteomes" id="UP001303647"/>
    </source>
</evidence>
<evidence type="ECO:0000313" key="1">
    <source>
        <dbReference type="EMBL" id="KAK4245013.1"/>
    </source>
</evidence>
<keyword evidence="2" id="KW-1185">Reference proteome</keyword>
<accession>A0AAN7HKL5</accession>
<reference evidence="1" key="1">
    <citation type="journal article" date="2023" name="Mol. Phylogenet. Evol.">
        <title>Genome-scale phylogeny and comparative genomics of the fungal order Sordariales.</title>
        <authorList>
            <person name="Hensen N."/>
            <person name="Bonometti L."/>
            <person name="Westerberg I."/>
            <person name="Brannstrom I.O."/>
            <person name="Guillou S."/>
            <person name="Cros-Aarteil S."/>
            <person name="Calhoun S."/>
            <person name="Haridas S."/>
            <person name="Kuo A."/>
            <person name="Mondo S."/>
            <person name="Pangilinan J."/>
            <person name="Riley R."/>
            <person name="LaButti K."/>
            <person name="Andreopoulos B."/>
            <person name="Lipzen A."/>
            <person name="Chen C."/>
            <person name="Yan M."/>
            <person name="Daum C."/>
            <person name="Ng V."/>
            <person name="Clum A."/>
            <person name="Steindorff A."/>
            <person name="Ohm R.A."/>
            <person name="Martin F."/>
            <person name="Silar P."/>
            <person name="Natvig D.O."/>
            <person name="Lalanne C."/>
            <person name="Gautier V."/>
            <person name="Ament-Velasquez S.L."/>
            <person name="Kruys A."/>
            <person name="Hutchinson M.I."/>
            <person name="Powell A.J."/>
            <person name="Barry K."/>
            <person name="Miller A.N."/>
            <person name="Grigoriev I.V."/>
            <person name="Debuchy R."/>
            <person name="Gladieux P."/>
            <person name="Hiltunen Thoren M."/>
            <person name="Johannesson H."/>
        </authorList>
    </citation>
    <scope>NUCLEOTIDE SEQUENCE</scope>
    <source>
        <strain evidence="1">CBS 359.72</strain>
    </source>
</reference>
<proteinExistence type="predicted"/>
<gene>
    <name evidence="1" type="ORF">C7999DRAFT_16761</name>
</gene>
<organism evidence="1 2">
    <name type="scientific">Corynascus novoguineensis</name>
    <dbReference type="NCBI Taxonomy" id="1126955"/>
    <lineage>
        <taxon>Eukaryota</taxon>
        <taxon>Fungi</taxon>
        <taxon>Dikarya</taxon>
        <taxon>Ascomycota</taxon>
        <taxon>Pezizomycotina</taxon>
        <taxon>Sordariomycetes</taxon>
        <taxon>Sordariomycetidae</taxon>
        <taxon>Sordariales</taxon>
        <taxon>Chaetomiaceae</taxon>
        <taxon>Corynascus</taxon>
    </lineage>
</organism>
<name>A0AAN7HKL5_9PEZI</name>